<evidence type="ECO:0000259" key="3">
    <source>
        <dbReference type="Pfam" id="PF13191"/>
    </source>
</evidence>
<keyword evidence="4" id="KW-0547">Nucleotide-binding</keyword>
<organism evidence="4 5">
    <name type="scientific">Yoonia rhodophyticola</name>
    <dbReference type="NCBI Taxonomy" id="3137370"/>
    <lineage>
        <taxon>Bacteria</taxon>
        <taxon>Pseudomonadati</taxon>
        <taxon>Pseudomonadota</taxon>
        <taxon>Alphaproteobacteria</taxon>
        <taxon>Rhodobacterales</taxon>
        <taxon>Paracoccaceae</taxon>
        <taxon>Yoonia</taxon>
    </lineage>
</organism>
<dbReference type="EMBL" id="CP151767">
    <property type="protein sequence ID" value="XFU26430.1"/>
    <property type="molecule type" value="Genomic_DNA"/>
</dbReference>
<protein>
    <submittedName>
        <fullName evidence="4">ATP-binding protein</fullName>
    </submittedName>
</protein>
<dbReference type="SUPFAM" id="SSF52540">
    <property type="entry name" value="P-loop containing nucleoside triphosphate hydrolases"/>
    <property type="match status" value="1"/>
</dbReference>
<feature type="compositionally biased region" description="Low complexity" evidence="1">
    <location>
        <begin position="582"/>
        <end position="599"/>
    </location>
</feature>
<dbReference type="Pfam" id="PF13191">
    <property type="entry name" value="AAA_16"/>
    <property type="match status" value="1"/>
</dbReference>
<keyword evidence="2" id="KW-1133">Transmembrane helix</keyword>
<evidence type="ECO:0000313" key="4">
    <source>
        <dbReference type="EMBL" id="XFU26430.1"/>
    </source>
</evidence>
<keyword evidence="2" id="KW-0812">Transmembrane</keyword>
<evidence type="ECO:0000313" key="5">
    <source>
        <dbReference type="Proteomes" id="UP001470809"/>
    </source>
</evidence>
<gene>
    <name evidence="4" type="ORF">AABB31_23205</name>
</gene>
<reference evidence="5" key="1">
    <citation type="submission" date="2024-04" db="EMBL/GenBank/DDBJ databases">
        <title>Phylogenomic analyses of a clade within the roseobacter group suggest taxonomic reassignments of species of the genera Aestuariivita, Citreicella, Loktanella, Nautella, Pelagibaca, Ruegeria, Thalassobius, Thiobacimonas and Tropicibacter, and the proposal o.</title>
        <authorList>
            <person name="Jeon C.O."/>
        </authorList>
    </citation>
    <scope>NUCLEOTIDE SEQUENCE [LARGE SCALE GENOMIC DNA]</scope>
    <source>
        <strain evidence="5">SS1-5</strain>
    </source>
</reference>
<dbReference type="GO" id="GO:0005524">
    <property type="term" value="F:ATP binding"/>
    <property type="evidence" value="ECO:0007669"/>
    <property type="project" value="UniProtKB-KW"/>
</dbReference>
<keyword evidence="5" id="KW-1185">Reference proteome</keyword>
<evidence type="ECO:0000256" key="1">
    <source>
        <dbReference type="SAM" id="MobiDB-lite"/>
    </source>
</evidence>
<reference evidence="4 5" key="2">
    <citation type="submission" date="2024-08" db="EMBL/GenBank/DDBJ databases">
        <title>Phylogenomic analyses of a clade within the roseobacter group suggest taxonomic reassignments of species of the genera Aestuariivita, Citreicella, Loktanella, Nautella, Pelagibaca, Ruegeria, Thalassobius, Thiobacimonas and Tropicibacter, and the proposal o.</title>
        <authorList>
            <person name="Jeon C.O."/>
        </authorList>
    </citation>
    <scope>NUCLEOTIDE SEQUENCE [LARGE SCALE GENOMIC DNA]</scope>
    <source>
        <strain evidence="4 5">SS1-5</strain>
    </source>
</reference>
<dbReference type="RefSeq" id="WP_373634864.1">
    <property type="nucleotide sequence ID" value="NZ_CP151767.2"/>
</dbReference>
<keyword evidence="4" id="KW-0067">ATP-binding</keyword>
<dbReference type="Gene3D" id="3.40.50.300">
    <property type="entry name" value="P-loop containing nucleotide triphosphate hydrolases"/>
    <property type="match status" value="1"/>
</dbReference>
<dbReference type="InterPro" id="IPR027417">
    <property type="entry name" value="P-loop_NTPase"/>
</dbReference>
<sequence>MTDGPTPRLQELVEKARYQAAIRESFAPAVLIQDISADASLDPVMMVDVLSALRADCTVDGPRWVMRPGVRRKVLGDVGPDPADKTAATPVEDALAGKGIFAPANLTPLITDPGDTDLQQIVATLDRAGPTAPAYGLLVGLRAALNTQSQSRRTDEILAKGFFGREVELGHAADWVATPQHAPPLRTWHISGLPGIGKSYLLEKVLQAARLAEEPLLIRLDFNRIALDVLNPSTLFEEISRQLGDAVPAAAADMRSLRMENATAREAAGNMRHVPRTLLRGVAEAANNSGRTVLIILDTLEHLRSRGETHVAGLFAQLDLLLCYGMRRVTVVSAGRGDALAPAPDRMRHHTALTGLEDWAAEKLLDKQGVERALWPRILPLAKGNPLLLKLAGRALSQRSVAVADLPADVSGIGSYLYRAMLARLPSDLREIANLGLILPSINKTVLENVISPALGLALDAVGSQAAIAALRAHDWLVAPTADGGLRHRRDIRAAFLQQIYADEPKQTAAINAVAADWFTQRDPVLALYHRLQLVRSGGKLPTISPAEASSVTPALLADLPARSRDQVLQAQGQRSGFARIGDGPARPGPDDAAPPADGCMAWSERLDRIMFDPPGSPRSPDPRAIKDLTMSIERNDAAEAAFIVSRAFEAPFPFDSNAALLVMCQQWQAGRWDSVDHLYKHLGFKRVLNAVVDDNHPPARLLLEIAAEFDFDATVEALQTRDLANVVNTLVHSPPPHAATPGALDFAFLVAMGLPALGQASDRILGPIAHHLGGVAPDASILARRRTDLLRKPVGVDLVDSGHIATTAVLPINPYGAFFANRVAALPLATDAITRLDIGDLATFFAPGLTPVPPLQASDYRSDLDAIERLGLLVETATGLSGYHRLPDIPRIARAAYRWRRTVSGVWSYGRAAPSGWADQSSDLDDYSAMQLDHFLQQPDPTRLARRALLSWVPPGGDAGRLVRRFGRRYHRIRTDHDDAKAPAGRATGRKATEQFIAAGVPFAVALPLAVLAIHAFDLTQIID</sequence>
<dbReference type="Proteomes" id="UP001470809">
    <property type="component" value="Chromosome"/>
</dbReference>
<feature type="domain" description="Orc1-like AAA ATPase" evidence="3">
    <location>
        <begin position="162"/>
        <end position="319"/>
    </location>
</feature>
<feature type="transmembrane region" description="Helical" evidence="2">
    <location>
        <begin position="997"/>
        <end position="1018"/>
    </location>
</feature>
<keyword evidence="2" id="KW-0472">Membrane</keyword>
<feature type="region of interest" description="Disordered" evidence="1">
    <location>
        <begin position="568"/>
        <end position="599"/>
    </location>
</feature>
<dbReference type="InterPro" id="IPR041664">
    <property type="entry name" value="AAA_16"/>
</dbReference>
<evidence type="ECO:0000256" key="2">
    <source>
        <dbReference type="SAM" id="Phobius"/>
    </source>
</evidence>
<name>A0ABZ3JBA5_9RHOB</name>
<proteinExistence type="predicted"/>
<accession>A0ABZ3JBA5</accession>